<dbReference type="Proteomes" id="UP000289340">
    <property type="component" value="Unassembled WGS sequence"/>
</dbReference>
<accession>A0A445EXY0</accession>
<keyword evidence="2" id="KW-1185">Reference proteome</keyword>
<evidence type="ECO:0000313" key="2">
    <source>
        <dbReference type="Proteomes" id="UP000289340"/>
    </source>
</evidence>
<organism evidence="1 2">
    <name type="scientific">Glycine soja</name>
    <name type="common">Wild soybean</name>
    <dbReference type="NCBI Taxonomy" id="3848"/>
    <lineage>
        <taxon>Eukaryota</taxon>
        <taxon>Viridiplantae</taxon>
        <taxon>Streptophyta</taxon>
        <taxon>Embryophyta</taxon>
        <taxon>Tracheophyta</taxon>
        <taxon>Spermatophyta</taxon>
        <taxon>Magnoliopsida</taxon>
        <taxon>eudicotyledons</taxon>
        <taxon>Gunneridae</taxon>
        <taxon>Pentapetalae</taxon>
        <taxon>rosids</taxon>
        <taxon>fabids</taxon>
        <taxon>Fabales</taxon>
        <taxon>Fabaceae</taxon>
        <taxon>Papilionoideae</taxon>
        <taxon>50 kb inversion clade</taxon>
        <taxon>NPAAA clade</taxon>
        <taxon>indigoferoid/millettioid clade</taxon>
        <taxon>Phaseoleae</taxon>
        <taxon>Glycine</taxon>
        <taxon>Glycine subgen. Soja</taxon>
    </lineage>
</organism>
<name>A0A445EXY0_GLYSO</name>
<proteinExistence type="predicted"/>
<sequence length="126" mass="14096">MLNLHFKLYLTSPISLALPSSPFILSCSLLLCVPFRALFSIALLTSKVVVLHCTEDRDRYNLVGIVVVVFEVKLNYFVVVEVGLSIGVLVEAVSLYQVQPNTTSRYVLKSLKLQAGRDFRSLYNLS</sequence>
<dbReference type="AlphaFoldDB" id="A0A445EXY0"/>
<gene>
    <name evidence="1" type="ORF">D0Y65_055388</name>
</gene>
<dbReference type="EMBL" id="QZWG01001072">
    <property type="protein sequence ID" value="RZB41196.1"/>
    <property type="molecule type" value="Genomic_DNA"/>
</dbReference>
<protein>
    <submittedName>
        <fullName evidence="1">Uncharacterized protein</fullName>
    </submittedName>
</protein>
<comment type="caution">
    <text evidence="1">The sequence shown here is derived from an EMBL/GenBank/DDBJ whole genome shotgun (WGS) entry which is preliminary data.</text>
</comment>
<evidence type="ECO:0000313" key="1">
    <source>
        <dbReference type="EMBL" id="RZB41196.1"/>
    </source>
</evidence>
<dbReference type="PROSITE" id="PS51257">
    <property type="entry name" value="PROKAR_LIPOPROTEIN"/>
    <property type="match status" value="1"/>
</dbReference>
<reference evidence="1 2" key="1">
    <citation type="submission" date="2018-09" db="EMBL/GenBank/DDBJ databases">
        <title>A high-quality reference genome of wild soybean provides a powerful tool to mine soybean genomes.</title>
        <authorList>
            <person name="Xie M."/>
            <person name="Chung C.Y.L."/>
            <person name="Li M.-W."/>
            <person name="Wong F.-L."/>
            <person name="Chan T.-F."/>
            <person name="Lam H.-M."/>
        </authorList>
    </citation>
    <scope>NUCLEOTIDE SEQUENCE [LARGE SCALE GENOMIC DNA]</scope>
    <source>
        <strain evidence="2">cv. W05</strain>
        <tissue evidence="1">Hypocotyl of etiolated seedlings</tissue>
    </source>
</reference>